<evidence type="ECO:0000256" key="2">
    <source>
        <dbReference type="ARBA" id="ARBA00012438"/>
    </source>
</evidence>
<dbReference type="AlphaFoldDB" id="A0AAV3SNF1"/>
<keyword evidence="6" id="KW-0067">ATP-binding</keyword>
<evidence type="ECO:0000259" key="9">
    <source>
        <dbReference type="PROSITE" id="PS50109"/>
    </source>
</evidence>
<comment type="catalytic activity">
    <reaction evidence="1">
        <text>ATP + protein L-histidine = ADP + protein N-phospho-L-histidine.</text>
        <dbReference type="EC" id="2.7.13.3"/>
    </reaction>
</comment>
<keyword evidence="8" id="KW-0812">Transmembrane</keyword>
<dbReference type="GO" id="GO:0005524">
    <property type="term" value="F:ATP binding"/>
    <property type="evidence" value="ECO:0007669"/>
    <property type="project" value="UniProtKB-KW"/>
</dbReference>
<protein>
    <recommendedName>
        <fullName evidence="2">histidine kinase</fullName>
        <ecNumber evidence="2">2.7.13.3</ecNumber>
    </recommendedName>
</protein>
<feature type="transmembrane region" description="Helical" evidence="8">
    <location>
        <begin position="68"/>
        <end position="90"/>
    </location>
</feature>
<dbReference type="EMBL" id="BAAADQ010000002">
    <property type="protein sequence ID" value="GAA0533956.1"/>
    <property type="molecule type" value="Genomic_DNA"/>
</dbReference>
<evidence type="ECO:0000256" key="5">
    <source>
        <dbReference type="ARBA" id="ARBA00022777"/>
    </source>
</evidence>
<proteinExistence type="predicted"/>
<comment type="caution">
    <text evidence="10">The sequence shown here is derived from an EMBL/GenBank/DDBJ whole genome shotgun (WGS) entry which is preliminary data.</text>
</comment>
<dbReference type="Gene3D" id="3.30.565.10">
    <property type="entry name" value="Histidine kinase-like ATPase, C-terminal domain"/>
    <property type="match status" value="1"/>
</dbReference>
<dbReference type="EMBL" id="JBEDNW010000004">
    <property type="protein sequence ID" value="MEZ3167487.1"/>
    <property type="molecule type" value="Genomic_DNA"/>
</dbReference>
<dbReference type="SUPFAM" id="SSF55874">
    <property type="entry name" value="ATPase domain of HSP90 chaperone/DNA topoisomerase II/histidine kinase"/>
    <property type="match status" value="1"/>
</dbReference>
<evidence type="ECO:0000256" key="8">
    <source>
        <dbReference type="SAM" id="Phobius"/>
    </source>
</evidence>
<dbReference type="InterPro" id="IPR005467">
    <property type="entry name" value="His_kinase_dom"/>
</dbReference>
<evidence type="ECO:0000256" key="4">
    <source>
        <dbReference type="ARBA" id="ARBA00022741"/>
    </source>
</evidence>
<evidence type="ECO:0000313" key="11">
    <source>
        <dbReference type="EMBL" id="MEZ3167487.1"/>
    </source>
</evidence>
<dbReference type="SMART" id="SM00387">
    <property type="entry name" value="HATPase_c"/>
    <property type="match status" value="1"/>
</dbReference>
<keyword evidence="8" id="KW-1133">Transmembrane helix</keyword>
<keyword evidence="4" id="KW-0547">Nucleotide-binding</keyword>
<dbReference type="PANTHER" id="PTHR44936">
    <property type="entry name" value="SENSOR PROTEIN CREC"/>
    <property type="match status" value="1"/>
</dbReference>
<dbReference type="InterPro" id="IPR036890">
    <property type="entry name" value="HATPase_C_sf"/>
</dbReference>
<name>A0AAV3SNF1_9EURY</name>
<keyword evidence="3" id="KW-0808">Transferase</keyword>
<evidence type="ECO:0000313" key="10">
    <source>
        <dbReference type="EMBL" id="GAA0533956.1"/>
    </source>
</evidence>
<feature type="transmembrane region" description="Helical" evidence="8">
    <location>
        <begin position="38"/>
        <end position="56"/>
    </location>
</feature>
<evidence type="ECO:0000256" key="7">
    <source>
        <dbReference type="SAM" id="MobiDB-lite"/>
    </source>
</evidence>
<feature type="domain" description="Histidine kinase" evidence="9">
    <location>
        <begin position="144"/>
        <end position="348"/>
    </location>
</feature>
<dbReference type="RefSeq" id="WP_343776510.1">
    <property type="nucleotide sequence ID" value="NZ_BAAADQ010000002.1"/>
</dbReference>
<dbReference type="Proteomes" id="UP001567571">
    <property type="component" value="Unassembled WGS sequence"/>
</dbReference>
<dbReference type="EC" id="2.7.13.3" evidence="2"/>
<dbReference type="Proteomes" id="UP001501425">
    <property type="component" value="Unassembled WGS sequence"/>
</dbReference>
<feature type="transmembrane region" description="Helical" evidence="8">
    <location>
        <begin position="96"/>
        <end position="114"/>
    </location>
</feature>
<evidence type="ECO:0000256" key="6">
    <source>
        <dbReference type="ARBA" id="ARBA00022840"/>
    </source>
</evidence>
<evidence type="ECO:0000313" key="13">
    <source>
        <dbReference type="Proteomes" id="UP001567571"/>
    </source>
</evidence>
<evidence type="ECO:0000256" key="3">
    <source>
        <dbReference type="ARBA" id="ARBA00022679"/>
    </source>
</evidence>
<evidence type="ECO:0000256" key="1">
    <source>
        <dbReference type="ARBA" id="ARBA00000085"/>
    </source>
</evidence>
<accession>A0AAV3SNF1</accession>
<organism evidence="10 12">
    <name type="scientific">Halorubrum ejinorense</name>
    <dbReference type="NCBI Taxonomy" id="425309"/>
    <lineage>
        <taxon>Archaea</taxon>
        <taxon>Methanobacteriati</taxon>
        <taxon>Methanobacteriota</taxon>
        <taxon>Stenosarchaea group</taxon>
        <taxon>Halobacteria</taxon>
        <taxon>Halobacteriales</taxon>
        <taxon>Haloferacaceae</taxon>
        <taxon>Halorubrum</taxon>
    </lineage>
</organism>
<dbReference type="Pfam" id="PF02518">
    <property type="entry name" value="HATPase_c"/>
    <property type="match status" value="1"/>
</dbReference>
<gene>
    <name evidence="11" type="ORF">ABNG02_09140</name>
    <name evidence="10" type="ORF">GCM10008994_06000</name>
</gene>
<reference evidence="10" key="1">
    <citation type="journal article" date="2014" name="Int. J. Syst. Evol. Microbiol.">
        <title>Complete genome sequence of Corynebacterium casei LMG S-19264T (=DSM 44701T), isolated from a smear-ripened cheese.</title>
        <authorList>
            <consortium name="US DOE Joint Genome Institute (JGI-PGF)"/>
            <person name="Walter F."/>
            <person name="Albersmeier A."/>
            <person name="Kalinowski J."/>
            <person name="Ruckert C."/>
        </authorList>
    </citation>
    <scope>NUCLEOTIDE SEQUENCE</scope>
    <source>
        <strain evidence="10">JCM 14265</strain>
    </source>
</reference>
<dbReference type="PROSITE" id="PS50109">
    <property type="entry name" value="HIS_KIN"/>
    <property type="match status" value="1"/>
</dbReference>
<keyword evidence="8" id="KW-0472">Membrane</keyword>
<feature type="compositionally biased region" description="Polar residues" evidence="7">
    <location>
        <begin position="347"/>
        <end position="369"/>
    </location>
</feature>
<evidence type="ECO:0000313" key="12">
    <source>
        <dbReference type="Proteomes" id="UP001501425"/>
    </source>
</evidence>
<keyword evidence="13" id="KW-1185">Reference proteome</keyword>
<keyword evidence="5 11" id="KW-0418">Kinase</keyword>
<dbReference type="InterPro" id="IPR050980">
    <property type="entry name" value="2C_sensor_his_kinase"/>
</dbReference>
<dbReference type="GO" id="GO:0004673">
    <property type="term" value="F:protein histidine kinase activity"/>
    <property type="evidence" value="ECO:0007669"/>
    <property type="project" value="UniProtKB-EC"/>
</dbReference>
<reference evidence="11 13" key="3">
    <citation type="submission" date="2024-06" db="EMBL/GenBank/DDBJ databases">
        <title>Halorubrum miltondacostae sp. nov., a potential PHA producer isolated from an inland solar saltern in Rio Maior, Portugal.</title>
        <authorList>
            <person name="Albuquerque L."/>
            <person name="Viver T."/>
            <person name="Barroso C."/>
            <person name="Claudino R."/>
            <person name="Galvan M."/>
            <person name="Simoes G."/>
            <person name="Lobo Da Cunha A."/>
            <person name="Egas C."/>
        </authorList>
    </citation>
    <scope>NUCLEOTIDE SEQUENCE [LARGE SCALE GENOMIC DNA]</scope>
    <source>
        <strain evidence="11 13">DSM 18646</strain>
    </source>
</reference>
<dbReference type="InterPro" id="IPR003594">
    <property type="entry name" value="HATPase_dom"/>
</dbReference>
<reference evidence="10" key="2">
    <citation type="submission" date="2023-12" db="EMBL/GenBank/DDBJ databases">
        <authorList>
            <person name="Sun Q."/>
            <person name="Inoue M."/>
        </authorList>
    </citation>
    <scope>NUCLEOTIDE SEQUENCE</scope>
    <source>
        <strain evidence="10">JCM 14265</strain>
    </source>
</reference>
<dbReference type="PANTHER" id="PTHR44936:SF10">
    <property type="entry name" value="SENSOR PROTEIN RSTB"/>
    <property type="match status" value="1"/>
</dbReference>
<sequence length="369" mass="40427">MSPIPPQYGFAVLGGLCTGLGVRHLAFGGGGVGRLLESALILSLSGAAFYTAYDLPRWDLSESGRWRAVRISALAALSFAALAGIVWIIWLIDHHAFKLSFLLSFAASLGAAVGSRASLYAVKSEEKLTEAQELATLLSINDRVLRHNIRNELSVGLGYLDGIEETEDRAEIAERVGIVRNHLEDLVETSERTRRIASIWRTDTLHSIDLVAVVEERASQLTAEDDEATIRTELPDDCVVRAHPALSLAIEEALRNAVEHNPDGVAITVRLWRDEDGDVRVDIADTGRGIPENERRTLRNAEETPLEHTEGLGLWMIYWTVTRSGGTVEFEDNDPQGTVVRIRLPGQSGSNGPSDGETETWSPSETDDR</sequence>
<feature type="region of interest" description="Disordered" evidence="7">
    <location>
        <begin position="330"/>
        <end position="369"/>
    </location>
</feature>